<dbReference type="EMBL" id="MT383642">
    <property type="protein sequence ID" value="QWM93466.1"/>
    <property type="molecule type" value="Genomic_DNA"/>
</dbReference>
<sequence>MINIKNILSRFKRNAKNKITNIKNGAQKFKENFSEAKSKSRSKRKSLFLSFTTVLGIFGVTLLALILPAVAKNVSKNTAKPSEVCPSPTQQPAVVPSQQIISKLSGAAASICALAVSSGSFMIGAVSGVIVVVGILKAQGK</sequence>
<keyword evidence="1" id="KW-0812">Transmembrane</keyword>
<keyword evidence="2" id="KW-0934">Plastid</keyword>
<keyword evidence="1" id="KW-0472">Membrane</keyword>
<protein>
    <submittedName>
        <fullName evidence="2">Uncharacterized protein</fullName>
    </submittedName>
</protein>
<dbReference type="GeneID" id="67123639"/>
<dbReference type="RefSeq" id="YP_010133977.1">
    <property type="nucleotide sequence ID" value="NC_056791.1"/>
</dbReference>
<proteinExistence type="predicted"/>
<feature type="transmembrane region" description="Helical" evidence="1">
    <location>
        <begin position="107"/>
        <end position="136"/>
    </location>
</feature>
<accession>A0A8F0WG75</accession>
<gene>
    <name evidence="2" type="primary">orf141a</name>
</gene>
<geneLocation type="chloroplast" evidence="2"/>
<dbReference type="AlphaFoldDB" id="A0A8F0WG75"/>
<keyword evidence="2" id="KW-0150">Chloroplast</keyword>
<evidence type="ECO:0000313" key="2">
    <source>
        <dbReference type="EMBL" id="QWM93466.1"/>
    </source>
</evidence>
<feature type="transmembrane region" description="Helical" evidence="1">
    <location>
        <begin position="47"/>
        <end position="71"/>
    </location>
</feature>
<name>A0A8F0WG75_9STRA</name>
<evidence type="ECO:0000256" key="1">
    <source>
        <dbReference type="SAM" id="Phobius"/>
    </source>
</evidence>
<organism evidence="2">
    <name type="scientific">Tryblionella apiculata</name>
    <dbReference type="NCBI Taxonomy" id="1003145"/>
    <lineage>
        <taxon>Eukaryota</taxon>
        <taxon>Sar</taxon>
        <taxon>Stramenopiles</taxon>
        <taxon>Ochrophyta</taxon>
        <taxon>Bacillariophyta</taxon>
        <taxon>Bacillariophyceae</taxon>
        <taxon>Bacillariophycidae</taxon>
        <taxon>Bacillariales</taxon>
        <taxon>Bacillariaceae</taxon>
        <taxon>Tryblionella</taxon>
    </lineage>
</organism>
<keyword evidence="1" id="KW-1133">Transmembrane helix</keyword>
<reference evidence="2" key="1">
    <citation type="journal article" date="2021" name="Ecol Indic">
        <title>Morphological and molecular identification reveals that waters from an isolated oasis in Tamanrasset (extreme South of Algerian Sahara) are colonized by opportunistic and pollution-tolerant diatom species.</title>
        <authorList>
            <person name="Gastineau R."/>
            <person name="Hamedi C."/>
            <person name="Baba Hamed M.B."/>
            <person name="Abi-Ayad S.-M.E.-A."/>
            <person name="Bak M."/>
            <person name="Lemieux C."/>
            <person name="Turmel M."/>
            <person name="Dobosz S."/>
            <person name="Wrobel R.J."/>
            <person name="Kierzek A."/>
            <person name="Lange-Bertalot H."/>
            <person name="Witkowski A."/>
        </authorList>
    </citation>
    <scope>NUCLEOTIDE SEQUENCE</scope>
    <source>
        <strain evidence="2">SZCZR1825</strain>
    </source>
</reference>